<evidence type="ECO:0000313" key="4">
    <source>
        <dbReference type="EMBL" id="OPA80870.1"/>
    </source>
</evidence>
<dbReference type="EMBL" id="MSZX01000001">
    <property type="protein sequence ID" value="OPA80870.1"/>
    <property type="molecule type" value="Genomic_DNA"/>
</dbReference>
<gene>
    <name evidence="4" type="ORF">BVG16_00525</name>
</gene>
<dbReference type="Pfam" id="PF00395">
    <property type="entry name" value="SLH"/>
    <property type="match status" value="1"/>
</dbReference>
<feature type="domain" description="SLH" evidence="3">
    <location>
        <begin position="79"/>
        <end position="142"/>
    </location>
</feature>
<dbReference type="Proteomes" id="UP000190188">
    <property type="component" value="Unassembled WGS sequence"/>
</dbReference>
<evidence type="ECO:0000256" key="2">
    <source>
        <dbReference type="SAM" id="SignalP"/>
    </source>
</evidence>
<dbReference type="InterPro" id="IPR001119">
    <property type="entry name" value="SLH_dom"/>
</dbReference>
<dbReference type="RefSeq" id="WP_158081587.1">
    <property type="nucleotide sequence ID" value="NZ_MSZX01000001.1"/>
</dbReference>
<dbReference type="OrthoDB" id="1706086at2"/>
<feature type="signal peptide" evidence="2">
    <location>
        <begin position="1"/>
        <end position="25"/>
    </location>
</feature>
<evidence type="ECO:0000256" key="1">
    <source>
        <dbReference type="ARBA" id="ARBA00022729"/>
    </source>
</evidence>
<dbReference type="InterPro" id="IPR032812">
    <property type="entry name" value="SbsA_Ig"/>
</dbReference>
<sequence>MRKKWVSLVMTLMLTSACYSSIVSGAGTSLTTQDKFEVLKGKGIFTGFTDGSARLNEQMSREQFAAVLFRLMELKDVSGPPSYNDVLKTRWSYGEIEAVTEAGLMKGMGVGKFQPGSPVTVEQLATILVRAYGSEGSSNNGVGGKVSSWAKSAVAVAIDKGIIPIMYDYTGNATRGLLVDATYAAYQKMSTPEYKPLHVKSLDVISNTKIILTLDEPVSVLKPDNITIRKTYGSSKLIIRQATLSADGKKVEIVTDPQESATQYILTVDDTTKSFVSLSVDTTKPRIINFHAVSNYWLSITFSEPVDASSATDLKNYGVNNGLYMYRAELSNDGRTVTIQTNEQNAKTKYTFVAYNITDLAGNTLDPVTYTFGDEDQSAPTVKKITSDTNRVTLWFSERLDRDSAENVANYVINGNLGYPTRLDYNDTNQTVTLTTADQEDGKAYTLTLKNIKDLAGNAIKNPTKVNFTGVNNDVNYSLYVQSIRSLNWNTLEIRLNNAITANDLSQFNLIVNRDNGASVSMSGWQSYVTLQDSKTIRVQYRTADQSNPNLFREQHLIEASVYGLPKLNTRNNANVKSFAGTDAVNDVPSVREIKALDSRSVQVLFSKPVRNISKDAFILQTKDGEYVSIASESVNNRNKVVDSVVLYLDSPMQWNTNYALRFTGAVTDAAGWNAMKVTDGANPYTVYFKGIGDNNNNNNAAPRMANISSEDPYNIAVTFSEPVKNAAKGPYSLWTNDDRKIVDLKEGENATFEVSEDRTKLYIHLFADQLDSLTYNKSYKVIYQRDAGKIVDDEGKGFDEGKGANEAGFKAKGKEHTAPYIDDAYVKDAKLVLVFSEAIQGYSNQTNYFEIKINGDTITPDAGQLVNDKEIRLSLPKSYFKRAYGSITVTDAGADHITDINHVNVLQESVPFRIK</sequence>
<evidence type="ECO:0000259" key="3">
    <source>
        <dbReference type="PROSITE" id="PS51272"/>
    </source>
</evidence>
<accession>A0A1T2XLW5</accession>
<dbReference type="PROSITE" id="PS51272">
    <property type="entry name" value="SLH"/>
    <property type="match status" value="1"/>
</dbReference>
<reference evidence="4 5" key="1">
    <citation type="submission" date="2017-01" db="EMBL/GenBank/DDBJ databases">
        <title>Genome analysis of Paenibacillus selenitrireducens ES3-24.</title>
        <authorList>
            <person name="Xu D."/>
            <person name="Yao R."/>
            <person name="Zheng S."/>
        </authorList>
    </citation>
    <scope>NUCLEOTIDE SEQUENCE [LARGE SCALE GENOMIC DNA]</scope>
    <source>
        <strain evidence="4 5">ES3-24</strain>
    </source>
</reference>
<dbReference type="STRING" id="1324314.BVG16_00525"/>
<dbReference type="InterPro" id="IPR014755">
    <property type="entry name" value="Cu-Rt/internalin_Ig-like"/>
</dbReference>
<dbReference type="AlphaFoldDB" id="A0A1T2XLW5"/>
<organism evidence="4 5">
    <name type="scientific">Paenibacillus selenitireducens</name>
    <dbReference type="NCBI Taxonomy" id="1324314"/>
    <lineage>
        <taxon>Bacteria</taxon>
        <taxon>Bacillati</taxon>
        <taxon>Bacillota</taxon>
        <taxon>Bacilli</taxon>
        <taxon>Bacillales</taxon>
        <taxon>Paenibacillaceae</taxon>
        <taxon>Paenibacillus</taxon>
    </lineage>
</organism>
<keyword evidence="1 2" id="KW-0732">Signal</keyword>
<protein>
    <recommendedName>
        <fullName evidence="3">SLH domain-containing protein</fullName>
    </recommendedName>
</protein>
<evidence type="ECO:0000313" key="5">
    <source>
        <dbReference type="Proteomes" id="UP000190188"/>
    </source>
</evidence>
<name>A0A1T2XLW5_9BACL</name>
<dbReference type="Pfam" id="PF13205">
    <property type="entry name" value="Big_5"/>
    <property type="match status" value="2"/>
</dbReference>
<comment type="caution">
    <text evidence="4">The sequence shown here is derived from an EMBL/GenBank/DDBJ whole genome shotgun (WGS) entry which is preliminary data.</text>
</comment>
<dbReference type="Gene3D" id="2.60.40.1220">
    <property type="match status" value="4"/>
</dbReference>
<proteinExistence type="predicted"/>
<feature type="chain" id="PRO_5010572213" description="SLH domain-containing protein" evidence="2">
    <location>
        <begin position="26"/>
        <end position="916"/>
    </location>
</feature>
<dbReference type="PROSITE" id="PS51257">
    <property type="entry name" value="PROKAR_LIPOPROTEIN"/>
    <property type="match status" value="1"/>
</dbReference>
<keyword evidence="5" id="KW-1185">Reference proteome</keyword>